<evidence type="ECO:0000259" key="2">
    <source>
        <dbReference type="SMART" id="SM00905"/>
    </source>
</evidence>
<sequence>MAMPSAQSAWQMHLAVGRAPAVVRVTRLQTTIRGPDDAWGRGARPQPMAVSADVTLRAGGLGSASAARDVLAGDTVHYGHLAKALLVSLERLTGAAAQPLPLSTVLSHMWLHLTGRDPPSSSSGHAAAVPEEPLIKASAVRCLELTALLPKASLLGDGVSLTLAGVFADGEPADGPLSMYGWTLRLHKLRVPTLVGINDNEREAKQAVVVSVEVDNFVASVDIYHALEARIVQKMDSSSFGTLEALAAHLAETVSRYLRAEQHEPLDGSGSHLTITVEKPIAVPFADAPSLELRANTNHVLGPPR</sequence>
<dbReference type="Proteomes" id="UP000557566">
    <property type="component" value="Unassembled WGS sequence"/>
</dbReference>
<dbReference type="InterPro" id="IPR043133">
    <property type="entry name" value="GTP-CH-I_C/QueF"/>
</dbReference>
<evidence type="ECO:0000256" key="1">
    <source>
        <dbReference type="ARBA" id="ARBA00022909"/>
    </source>
</evidence>
<evidence type="ECO:0000313" key="3">
    <source>
        <dbReference type="EMBL" id="KAF4512569.1"/>
    </source>
</evidence>
<reference evidence="3 4" key="1">
    <citation type="journal article" date="2020" name="Genome Biol. Evol.">
        <title>A new high-quality draft genome assembly of the Chinese cordyceps Ophiocordyceps sinensis.</title>
        <authorList>
            <person name="Shu R."/>
            <person name="Zhang J."/>
            <person name="Meng Q."/>
            <person name="Zhang H."/>
            <person name="Zhou G."/>
            <person name="Li M."/>
            <person name="Wu P."/>
            <person name="Zhao Y."/>
            <person name="Chen C."/>
            <person name="Qin Q."/>
        </authorList>
    </citation>
    <scope>NUCLEOTIDE SEQUENCE [LARGE SCALE GENOMIC DNA]</scope>
    <source>
        <strain evidence="3 4">IOZ07</strain>
    </source>
</reference>
<dbReference type="OrthoDB" id="5425486at2759"/>
<comment type="caution">
    <text evidence="3">The sequence shown here is derived from an EMBL/GenBank/DDBJ whole genome shotgun (WGS) entry which is preliminary data.</text>
</comment>
<organism evidence="3 4">
    <name type="scientific">Ophiocordyceps sinensis</name>
    <dbReference type="NCBI Taxonomy" id="72228"/>
    <lineage>
        <taxon>Eukaryota</taxon>
        <taxon>Fungi</taxon>
        <taxon>Dikarya</taxon>
        <taxon>Ascomycota</taxon>
        <taxon>Pezizomycotina</taxon>
        <taxon>Sordariomycetes</taxon>
        <taxon>Hypocreomycetidae</taxon>
        <taxon>Hypocreales</taxon>
        <taxon>Ophiocordycipitaceae</taxon>
        <taxon>Ophiocordyceps</taxon>
    </lineage>
</organism>
<dbReference type="AlphaFoldDB" id="A0A8H4V987"/>
<keyword evidence="1" id="KW-0289">Folate biosynthesis</keyword>
<dbReference type="Gene3D" id="3.30.1130.10">
    <property type="match status" value="1"/>
</dbReference>
<feature type="domain" description="Dihydroneopterin aldolase/epimerase" evidence="2">
    <location>
        <begin position="184"/>
        <end position="295"/>
    </location>
</feature>
<dbReference type="SUPFAM" id="SSF55620">
    <property type="entry name" value="Tetrahydrobiopterin biosynthesis enzymes-like"/>
    <property type="match status" value="1"/>
</dbReference>
<protein>
    <recommendedName>
        <fullName evidence="2">Dihydroneopterin aldolase/epimerase domain-containing protein</fullName>
    </recommendedName>
</protein>
<dbReference type="GO" id="GO:0004150">
    <property type="term" value="F:dihydroneopterin aldolase activity"/>
    <property type="evidence" value="ECO:0007669"/>
    <property type="project" value="InterPro"/>
</dbReference>
<accession>A0A8H4V987</accession>
<keyword evidence="4" id="KW-1185">Reference proteome</keyword>
<dbReference type="EMBL" id="JAAVMX010000002">
    <property type="protein sequence ID" value="KAF4512569.1"/>
    <property type="molecule type" value="Genomic_DNA"/>
</dbReference>
<dbReference type="GO" id="GO:0046656">
    <property type="term" value="P:folic acid biosynthetic process"/>
    <property type="evidence" value="ECO:0007669"/>
    <property type="project" value="UniProtKB-KW"/>
</dbReference>
<dbReference type="InterPro" id="IPR006157">
    <property type="entry name" value="FolB_dom"/>
</dbReference>
<dbReference type="Pfam" id="PF02152">
    <property type="entry name" value="FolB"/>
    <property type="match status" value="1"/>
</dbReference>
<name>A0A8H4V987_9HYPO</name>
<proteinExistence type="predicted"/>
<dbReference type="SMART" id="SM00905">
    <property type="entry name" value="FolB"/>
    <property type="match status" value="1"/>
</dbReference>
<gene>
    <name evidence="3" type="ORF">G6O67_001689</name>
</gene>
<evidence type="ECO:0000313" key="4">
    <source>
        <dbReference type="Proteomes" id="UP000557566"/>
    </source>
</evidence>